<protein>
    <recommendedName>
        <fullName evidence="1">Lantibiotic biosynthesis protein dehydration domain-containing protein</fullName>
    </recommendedName>
</protein>
<reference evidence="2 3" key="1">
    <citation type="submission" date="2014-02" db="EMBL/GenBank/DDBJ databases">
        <title>The small core and large imbalanced accessory genome model reveals a collaborative survival strategy of Sorangium cellulosum strains in nature.</title>
        <authorList>
            <person name="Han K."/>
            <person name="Peng R."/>
            <person name="Blom J."/>
            <person name="Li Y.-Z."/>
        </authorList>
    </citation>
    <scope>NUCLEOTIDE SEQUENCE [LARGE SCALE GENOMIC DNA]</scope>
    <source>
        <strain evidence="2 3">So0008-312</strain>
    </source>
</reference>
<dbReference type="Pfam" id="PF13575">
    <property type="entry name" value="DUF4135"/>
    <property type="match status" value="1"/>
</dbReference>
<dbReference type="InterPro" id="IPR007822">
    <property type="entry name" value="LANC-like"/>
</dbReference>
<comment type="caution">
    <text evidence="2">The sequence shown here is derived from an EMBL/GenBank/DDBJ whole genome shotgun (WGS) entry which is preliminary data.</text>
</comment>
<dbReference type="SUPFAM" id="SSF158745">
    <property type="entry name" value="LanC-like"/>
    <property type="match status" value="1"/>
</dbReference>
<gene>
    <name evidence="2" type="ORF">BE15_38350</name>
</gene>
<sequence length="900" mass="96339">MPDLLMAFFGGLEGSGGIADTPARGPFDALYDVYAAAGARAVVPRELQTAASLSSARSALLRLFRLTCDRILLQRLHLARDRGLLAGECERARRRSFLERVLGQRLLAPLLAGHPVAAASLIGGVSRMRASVQSCADDLHALRKAPAQVTGIEFLDDDGHSWRAQHVKLSFGEDERWILKHRSSACDRVVLERMSELVPDFPVRAEDMFVDVSADKHFVRFLEEDQGWAPPDPRALGALLALTQRVGIADLHRDNVLRIAGQLVPIDSEVIGSLQLDERFACRAVANPSIDESLLLPFGAQQRRVLAGMLRGTALSALELRRTVWRGAEGDRPELVEEEQPAPEPEPVSPAWLRALEAQYERVARQLWADRARLRDQIATGLRGSKCRVVLRATSSYGQLLDYAWSGGAVSSAYAHAKLRKSAPHFPLGILRSEVRALGLGLFPAFYQPFDGSTLEDASGRPVATLTPPRDRVDRCVMGLGEASIPRSVLLLRDSIAAMFPASAEALVDERAVARSADDAAAWISGILDGVEESEGVARAHAVRECQDGVWIADGAGADLYEGSSGVMHAWTRGAVARRNRAWGGLRKLARVSLVALAAGDRGPYLMGTGRGLFTGPTGVALVCAAQDCRALKELAAALADLSCRAAEGLEMGDVIDGLLGVGLGLVTLKEMQIPLPRSASRVANRIVEVLSCEDLGSMLRRRRFVGLAHGVAGDLLTGYRLARSLGSSALVGRMQGIAEALAAEILQDRRFIQAHASRSGAELLPTGWCHGISGILSAIAVIGRDHPPLARLVDEIARALGPADLRSDNLSLCHGMTGELLCFSVAAEMTGSSAAGALRARVERDIGAAARVRAGSLPGATPMGYMTGLAGIQDGLRAVGTRDGWRSTLLARLYGVRPT</sequence>
<evidence type="ECO:0000259" key="1">
    <source>
        <dbReference type="Pfam" id="PF13575"/>
    </source>
</evidence>
<accession>A0A150Q8I3</accession>
<name>A0A150Q8I3_SORCE</name>
<dbReference type="EMBL" id="JEMA01000924">
    <property type="protein sequence ID" value="KYF64261.1"/>
    <property type="molecule type" value="Genomic_DNA"/>
</dbReference>
<proteinExistence type="predicted"/>
<dbReference type="PRINTS" id="PR01950">
    <property type="entry name" value="LANCSUPER"/>
</dbReference>
<dbReference type="AlphaFoldDB" id="A0A150Q8I3"/>
<organism evidence="2 3">
    <name type="scientific">Sorangium cellulosum</name>
    <name type="common">Polyangium cellulosum</name>
    <dbReference type="NCBI Taxonomy" id="56"/>
    <lineage>
        <taxon>Bacteria</taxon>
        <taxon>Pseudomonadati</taxon>
        <taxon>Myxococcota</taxon>
        <taxon>Polyangia</taxon>
        <taxon>Polyangiales</taxon>
        <taxon>Polyangiaceae</taxon>
        <taxon>Sorangium</taxon>
    </lineage>
</organism>
<evidence type="ECO:0000313" key="2">
    <source>
        <dbReference type="EMBL" id="KYF64261.1"/>
    </source>
</evidence>
<dbReference type="InterPro" id="IPR025410">
    <property type="entry name" value="Lant_dehyd"/>
</dbReference>
<dbReference type="Gene3D" id="1.50.10.20">
    <property type="match status" value="1"/>
</dbReference>
<dbReference type="Pfam" id="PF05147">
    <property type="entry name" value="LANC_like"/>
    <property type="match status" value="1"/>
</dbReference>
<dbReference type="GO" id="GO:0031179">
    <property type="term" value="P:peptide modification"/>
    <property type="evidence" value="ECO:0007669"/>
    <property type="project" value="InterPro"/>
</dbReference>
<feature type="domain" description="Lantibiotic biosynthesis protein dehydration" evidence="1">
    <location>
        <begin position="138"/>
        <end position="440"/>
    </location>
</feature>
<dbReference type="Proteomes" id="UP000075260">
    <property type="component" value="Unassembled WGS sequence"/>
</dbReference>
<evidence type="ECO:0000313" key="3">
    <source>
        <dbReference type="Proteomes" id="UP000075260"/>
    </source>
</evidence>
<dbReference type="SMART" id="SM01260">
    <property type="entry name" value="LANC_like"/>
    <property type="match status" value="1"/>
</dbReference>